<sequence>MQPRRVMATVLTVLVLVAGAALWLWPDARKHRAAAPPPAPSSAAPSPSPSTALPYPYFTPGTCFDHPQLSEVITKAEERPCEQPHDGEAIADVVLPDGLTSDTQIGRALRDLCKAPLADREQRQGGGGPYFGFPLGPYLQYYQQGMRQATCTMTVSNQQHGRKLSGHLT</sequence>
<dbReference type="RefSeq" id="WP_253801858.1">
    <property type="nucleotide sequence ID" value="NZ_BAAAUB010000082.1"/>
</dbReference>
<evidence type="ECO:0000313" key="1">
    <source>
        <dbReference type="EMBL" id="MCP2312656.1"/>
    </source>
</evidence>
<evidence type="ECO:0008006" key="3">
    <source>
        <dbReference type="Google" id="ProtNLM"/>
    </source>
</evidence>
<protein>
    <recommendedName>
        <fullName evidence="3">Septum formation-related domain-containing protein</fullName>
    </recommendedName>
</protein>
<dbReference type="EMBL" id="JAMZDX010000005">
    <property type="protein sequence ID" value="MCP2312656.1"/>
    <property type="molecule type" value="Genomic_DNA"/>
</dbReference>
<keyword evidence="2" id="KW-1185">Reference proteome</keyword>
<organism evidence="1 2">
    <name type="scientific">Kitasatospora paracochleata</name>
    <dbReference type="NCBI Taxonomy" id="58354"/>
    <lineage>
        <taxon>Bacteria</taxon>
        <taxon>Bacillati</taxon>
        <taxon>Actinomycetota</taxon>
        <taxon>Actinomycetes</taxon>
        <taxon>Kitasatosporales</taxon>
        <taxon>Streptomycetaceae</taxon>
        <taxon>Kitasatospora</taxon>
    </lineage>
</organism>
<dbReference type="Proteomes" id="UP001206483">
    <property type="component" value="Unassembled WGS sequence"/>
</dbReference>
<comment type="caution">
    <text evidence="1">The sequence shown here is derived from an EMBL/GenBank/DDBJ whole genome shotgun (WGS) entry which is preliminary data.</text>
</comment>
<accession>A0ABT1J7G1</accession>
<reference evidence="1 2" key="1">
    <citation type="submission" date="2022-06" db="EMBL/GenBank/DDBJ databases">
        <title>Sequencing the genomes of 1000 actinobacteria strains.</title>
        <authorList>
            <person name="Klenk H.-P."/>
        </authorList>
    </citation>
    <scope>NUCLEOTIDE SEQUENCE [LARGE SCALE GENOMIC DNA]</scope>
    <source>
        <strain evidence="1 2">DSM 41656</strain>
    </source>
</reference>
<proteinExistence type="predicted"/>
<name>A0ABT1J7G1_9ACTN</name>
<gene>
    <name evidence="1" type="ORF">FHR36_005822</name>
</gene>
<evidence type="ECO:0000313" key="2">
    <source>
        <dbReference type="Proteomes" id="UP001206483"/>
    </source>
</evidence>